<dbReference type="RefSeq" id="WP_090320758.1">
    <property type="nucleotide sequence ID" value="NZ_FNOE01000021.1"/>
</dbReference>
<dbReference type="EMBL" id="FODO01000020">
    <property type="protein sequence ID" value="SEO81975.1"/>
    <property type="molecule type" value="Genomic_DNA"/>
</dbReference>
<dbReference type="Proteomes" id="UP000198814">
    <property type="component" value="Unassembled WGS sequence"/>
</dbReference>
<gene>
    <name evidence="1" type="ORF">SAMN05216333_12030</name>
</gene>
<proteinExistence type="predicted"/>
<name>A0A1H8STV0_9PROT</name>
<dbReference type="STRING" id="42354.SAMN05216333_12030"/>
<reference evidence="2" key="1">
    <citation type="submission" date="2016-10" db="EMBL/GenBank/DDBJ databases">
        <authorList>
            <person name="Varghese N."/>
            <person name="Submissions S."/>
        </authorList>
    </citation>
    <scope>NUCLEOTIDE SEQUENCE [LARGE SCALE GENOMIC DNA]</scope>
    <source>
        <strain evidence="2">Nm76</strain>
    </source>
</reference>
<dbReference type="OrthoDB" id="9814432at2"/>
<dbReference type="InterPro" id="IPR049708">
    <property type="entry name" value="PP0621-like"/>
</dbReference>
<evidence type="ECO:0000313" key="1">
    <source>
        <dbReference type="EMBL" id="SEO81975.1"/>
    </source>
</evidence>
<dbReference type="AlphaFoldDB" id="A0A1H8STV0"/>
<sequence>MGKLIFYVLIALLIYWIIKSRRPKQEEHEASSEAVEDMVNCAQCGVYLPKSEAIHSHTKYFCSHEHCNLYMKSST</sequence>
<accession>A0A1H8STV0</accession>
<evidence type="ECO:0000313" key="2">
    <source>
        <dbReference type="Proteomes" id="UP000198814"/>
    </source>
</evidence>
<evidence type="ECO:0008006" key="3">
    <source>
        <dbReference type="Google" id="ProtNLM"/>
    </source>
</evidence>
<dbReference type="NCBIfam" id="NF041023">
    <property type="entry name" value="PP0621_fam"/>
    <property type="match status" value="1"/>
</dbReference>
<organism evidence="1 2">
    <name type="scientific">Nitrosomonas oligotropha</name>
    <dbReference type="NCBI Taxonomy" id="42354"/>
    <lineage>
        <taxon>Bacteria</taxon>
        <taxon>Pseudomonadati</taxon>
        <taxon>Pseudomonadota</taxon>
        <taxon>Betaproteobacteria</taxon>
        <taxon>Nitrosomonadales</taxon>
        <taxon>Nitrosomonadaceae</taxon>
        <taxon>Nitrosomonas</taxon>
    </lineage>
</organism>
<protein>
    <recommendedName>
        <fullName evidence="3">Preprotein translocase subunit YajC</fullName>
    </recommendedName>
</protein>
<keyword evidence="2" id="KW-1185">Reference proteome</keyword>